<feature type="transmembrane region" description="Helical" evidence="4">
    <location>
        <begin position="93"/>
        <end position="112"/>
    </location>
</feature>
<dbReference type="GO" id="GO:0000160">
    <property type="term" value="P:phosphorelay signal transduction system"/>
    <property type="evidence" value="ECO:0007669"/>
    <property type="project" value="UniProtKB-KW"/>
</dbReference>
<feature type="transmembrane region" description="Helical" evidence="4">
    <location>
        <begin position="148"/>
        <end position="165"/>
    </location>
</feature>
<feature type="transmembrane region" description="Helical" evidence="4">
    <location>
        <begin position="66"/>
        <end position="86"/>
    </location>
</feature>
<keyword evidence="2 5" id="KW-0418">Kinase</keyword>
<sequence length="410" mass="44109">MQQTSGVHPVQRLRSVIRHLRTSTGSATADVERAIVGLALILRVCVLVTMLTAVPEGVALATHVDLYLIVTATAVGFTIPLAWSLLRRGRPDLRFWGIADVTIAFIALPVIAHSFPANVQTGTWSVWAPGYALMVAVTTGAWARPRTVAILATAIGLCYLVVTAANSSQPVWSLLANALNYPMLALAAAWIAMVLRRFARQADRDREAAARAAAQLEAERYRLLVHDTTGILRLLASDELPEETREVVREQALAESVRLRSYLDAPPGEGTAPQTLGVVVREVIGSFRDLPIEPVLTLGQHAQLTDEAATVLRSALATTLHNVRRHARAHQVVIHADHRAGTWELTVRDDGVGFDPDPDAFGFGLATQVFEQAGAAGIEVVLDSAPGHGTALIYSGACADEEPMRLRPPA</sequence>
<evidence type="ECO:0000256" key="3">
    <source>
        <dbReference type="ARBA" id="ARBA00023012"/>
    </source>
</evidence>
<feature type="transmembrane region" description="Helical" evidence="4">
    <location>
        <begin position="124"/>
        <end position="143"/>
    </location>
</feature>
<keyword evidence="4" id="KW-0812">Transmembrane</keyword>
<dbReference type="SUPFAM" id="SSF55874">
    <property type="entry name" value="ATPase domain of HSP90 chaperone/DNA topoisomerase II/histidine kinase"/>
    <property type="match status" value="1"/>
</dbReference>
<accession>A0A2Y8ZTF1</accession>
<dbReference type="Proteomes" id="UP000250028">
    <property type="component" value="Unassembled WGS sequence"/>
</dbReference>
<reference evidence="6" key="1">
    <citation type="submission" date="2016-10" db="EMBL/GenBank/DDBJ databases">
        <authorList>
            <person name="Varghese N."/>
            <person name="Submissions S."/>
        </authorList>
    </citation>
    <scope>NUCLEOTIDE SEQUENCE [LARGE SCALE GENOMIC DNA]</scope>
    <source>
        <strain evidence="6">DSM 22951</strain>
    </source>
</reference>
<evidence type="ECO:0000256" key="2">
    <source>
        <dbReference type="ARBA" id="ARBA00022777"/>
    </source>
</evidence>
<dbReference type="AlphaFoldDB" id="A0A2Y8ZTF1"/>
<keyword evidence="4" id="KW-1133">Transmembrane helix</keyword>
<organism evidence="5 6">
    <name type="scientific">Branchiibius hedensis</name>
    <dbReference type="NCBI Taxonomy" id="672460"/>
    <lineage>
        <taxon>Bacteria</taxon>
        <taxon>Bacillati</taxon>
        <taxon>Actinomycetota</taxon>
        <taxon>Actinomycetes</taxon>
        <taxon>Micrococcales</taxon>
        <taxon>Dermacoccaceae</taxon>
        <taxon>Branchiibius</taxon>
    </lineage>
</organism>
<dbReference type="GO" id="GO:0016301">
    <property type="term" value="F:kinase activity"/>
    <property type="evidence" value="ECO:0007669"/>
    <property type="project" value="UniProtKB-KW"/>
</dbReference>
<evidence type="ECO:0000256" key="4">
    <source>
        <dbReference type="SAM" id="Phobius"/>
    </source>
</evidence>
<evidence type="ECO:0000313" key="6">
    <source>
        <dbReference type="Proteomes" id="UP000250028"/>
    </source>
</evidence>
<proteinExistence type="predicted"/>
<dbReference type="InterPro" id="IPR036890">
    <property type="entry name" value="HATPase_C_sf"/>
</dbReference>
<feature type="transmembrane region" description="Helical" evidence="4">
    <location>
        <begin position="171"/>
        <end position="195"/>
    </location>
</feature>
<keyword evidence="1" id="KW-0808">Transferase</keyword>
<dbReference type="PANTHER" id="PTHR24421">
    <property type="entry name" value="NITRATE/NITRITE SENSOR PROTEIN NARX-RELATED"/>
    <property type="match status" value="1"/>
</dbReference>
<feature type="transmembrane region" description="Helical" evidence="4">
    <location>
        <begin position="34"/>
        <end position="54"/>
    </location>
</feature>
<evidence type="ECO:0000313" key="5">
    <source>
        <dbReference type="EMBL" id="SSA34776.1"/>
    </source>
</evidence>
<dbReference type="PANTHER" id="PTHR24421:SF57">
    <property type="entry name" value="HISTIDINE KINASE DIMERISATION AND PHOSPHOACCEPTOR REGION"/>
    <property type="match status" value="1"/>
</dbReference>
<evidence type="ECO:0000256" key="1">
    <source>
        <dbReference type="ARBA" id="ARBA00022679"/>
    </source>
</evidence>
<name>A0A2Y8ZTF1_9MICO</name>
<dbReference type="CDD" id="cd16917">
    <property type="entry name" value="HATPase_UhpB-NarQ-NarX-like"/>
    <property type="match status" value="1"/>
</dbReference>
<keyword evidence="6" id="KW-1185">Reference proteome</keyword>
<keyword evidence="4" id="KW-0472">Membrane</keyword>
<dbReference type="Gene3D" id="3.30.565.10">
    <property type="entry name" value="Histidine kinase-like ATPase, C-terminal domain"/>
    <property type="match status" value="1"/>
</dbReference>
<keyword evidence="3" id="KW-0902">Two-component regulatory system</keyword>
<gene>
    <name evidence="5" type="ORF">SAMN04489750_2103</name>
</gene>
<dbReference type="EMBL" id="UESZ01000001">
    <property type="protein sequence ID" value="SSA34776.1"/>
    <property type="molecule type" value="Genomic_DNA"/>
</dbReference>
<dbReference type="InterPro" id="IPR050482">
    <property type="entry name" value="Sensor_HK_TwoCompSys"/>
</dbReference>
<protein>
    <submittedName>
        <fullName evidence="5">Signal transduction histidine kinase</fullName>
    </submittedName>
</protein>